<dbReference type="EMBL" id="HE717023">
    <property type="protein sequence ID" value="CCG47186.1"/>
    <property type="molecule type" value="Genomic_DNA"/>
</dbReference>
<gene>
    <name evidence="2" type="ordered locus">HBHAL_4847</name>
</gene>
<protein>
    <submittedName>
        <fullName evidence="2">NprR family transcription regulator</fullName>
    </submittedName>
</protein>
<name>I0JSR4_HALH3</name>
<dbReference type="InterPro" id="IPR019734">
    <property type="entry name" value="TPR_rpt"/>
</dbReference>
<evidence type="ECO:0000313" key="2">
    <source>
        <dbReference type="EMBL" id="CCG47186.1"/>
    </source>
</evidence>
<dbReference type="InterPro" id="IPR010982">
    <property type="entry name" value="Lambda_DNA-bd_dom_sf"/>
</dbReference>
<evidence type="ECO:0000313" key="3">
    <source>
        <dbReference type="Proteomes" id="UP000007397"/>
    </source>
</evidence>
<organism evidence="2 3">
    <name type="scientific">Halobacillus halophilus (strain ATCC 35676 / DSM 2266 / JCM 20832 / KCTC 3685 / LMG 17431 / NBRC 102448 / NCIMB 2269)</name>
    <name type="common">Sporosarcina halophila</name>
    <dbReference type="NCBI Taxonomy" id="866895"/>
    <lineage>
        <taxon>Bacteria</taxon>
        <taxon>Bacillati</taxon>
        <taxon>Bacillota</taxon>
        <taxon>Bacilli</taxon>
        <taxon>Bacillales</taxon>
        <taxon>Bacillaceae</taxon>
        <taxon>Halobacillus</taxon>
    </lineage>
</organism>
<dbReference type="SMART" id="SM00028">
    <property type="entry name" value="TPR"/>
    <property type="match status" value="3"/>
</dbReference>
<accession>I0JSR4</accession>
<proteinExistence type="predicted"/>
<dbReference type="GO" id="GO:0003677">
    <property type="term" value="F:DNA binding"/>
    <property type="evidence" value="ECO:0007669"/>
    <property type="project" value="InterPro"/>
</dbReference>
<dbReference type="PATRIC" id="fig|866895.3.peg.3886"/>
<dbReference type="Pfam" id="PF13181">
    <property type="entry name" value="TPR_8"/>
    <property type="match status" value="1"/>
</dbReference>
<feature type="domain" description="HTH cro/C1-type" evidence="1">
    <location>
        <begin position="6"/>
        <end position="59"/>
    </location>
</feature>
<dbReference type="InterPro" id="IPR001387">
    <property type="entry name" value="Cro/C1-type_HTH"/>
</dbReference>
<dbReference type="STRING" id="866895.HBHAL_4847"/>
<dbReference type="eggNOG" id="COG1396">
    <property type="taxonomic scope" value="Bacteria"/>
</dbReference>
<dbReference type="AlphaFoldDB" id="I0JSR4"/>
<sequence length="420" mass="50729">MKGSLIKQHRKFNNMTLEDLATGICSVSYLSKIEHNTINASEEIYRLLGERLNIKLNDINQDFDEKIYQDLLEWHEAIQLRDLSLMNDYYEKCTISYNKNQNIELLNLYKVIWARHNMKVTEGDLSEEVIKELDDIYMSSSKEFKFFYHKVLGIQCLLMQKLKEALNHFLESNRLMERLPVNDSEVYFHLALTYSQIRSSVESNYFAHKALDGYMNTFNYARTVDTYMIIALNYRYLDIYDLAEEYFLKLLKISKYHLQPIDKRRIHHNLGYVYANQERFEESLHHLEQANQIETIEYFFEVSTIYLLASTYYYYGKMDECWHYMRKGEEKTKKYELPFFQNKFFILRHTIEGTTFKEEFTHKLEHEIIPNLRENNEYGEYKNSLEILGNIFYQKRLYKKSAMCFKEANNFRFTQKKDLL</sequence>
<dbReference type="eggNOG" id="COG0457">
    <property type="taxonomic scope" value="Bacteria"/>
</dbReference>
<dbReference type="Gene3D" id="1.10.260.40">
    <property type="entry name" value="lambda repressor-like DNA-binding domains"/>
    <property type="match status" value="1"/>
</dbReference>
<dbReference type="RefSeq" id="WP_014645070.1">
    <property type="nucleotide sequence ID" value="NC_017668.1"/>
</dbReference>
<dbReference type="InterPro" id="IPR011990">
    <property type="entry name" value="TPR-like_helical_dom_sf"/>
</dbReference>
<dbReference type="PROSITE" id="PS50943">
    <property type="entry name" value="HTH_CROC1"/>
    <property type="match status" value="1"/>
</dbReference>
<dbReference type="Gene3D" id="1.25.40.10">
    <property type="entry name" value="Tetratricopeptide repeat domain"/>
    <property type="match status" value="1"/>
</dbReference>
<dbReference type="CDD" id="cd00093">
    <property type="entry name" value="HTH_XRE"/>
    <property type="match status" value="1"/>
</dbReference>
<evidence type="ECO:0000259" key="1">
    <source>
        <dbReference type="PROSITE" id="PS50943"/>
    </source>
</evidence>
<dbReference type="Proteomes" id="UP000007397">
    <property type="component" value="Chromosome"/>
</dbReference>
<dbReference type="HOGENOM" id="CLU_053304_5_0_9"/>
<dbReference type="SUPFAM" id="SSF48452">
    <property type="entry name" value="TPR-like"/>
    <property type="match status" value="1"/>
</dbReference>
<dbReference type="Pfam" id="PF01381">
    <property type="entry name" value="HTH_3"/>
    <property type="match status" value="1"/>
</dbReference>
<dbReference type="SMART" id="SM00530">
    <property type="entry name" value="HTH_XRE"/>
    <property type="match status" value="1"/>
</dbReference>
<dbReference type="KEGG" id="hhd:HBHAL_4847"/>
<reference evidence="2 3" key="1">
    <citation type="journal article" date="2013" name="Environ. Microbiol.">
        <title>Chloride and organic osmolytes: a hybrid strategy to cope with elevated salinities by the moderately halophilic, chloride-dependent bacterium Halobacillus halophilus.</title>
        <authorList>
            <person name="Saum S.H."/>
            <person name="Pfeiffer F."/>
            <person name="Palm P."/>
            <person name="Rampp M."/>
            <person name="Schuster S.C."/>
            <person name="Muller V."/>
            <person name="Oesterhelt D."/>
        </authorList>
    </citation>
    <scope>NUCLEOTIDE SEQUENCE [LARGE SCALE GENOMIC DNA]</scope>
    <source>
        <strain evidence="3">ATCC 35676 / DSM 2266 / JCM 20832 / KCTC 3685 / LMG 17431 / NBRC 102448 / NCIMB 2269</strain>
    </source>
</reference>
<dbReference type="SUPFAM" id="SSF47413">
    <property type="entry name" value="lambda repressor-like DNA-binding domains"/>
    <property type="match status" value="1"/>
</dbReference>
<keyword evidence="3" id="KW-1185">Reference proteome</keyword>